<accession>A0A091CYZ5</accession>
<proteinExistence type="predicted"/>
<organism evidence="1 2">
    <name type="scientific">Fukomys damarensis</name>
    <name type="common">Damaraland mole rat</name>
    <name type="synonym">Cryptomys damarensis</name>
    <dbReference type="NCBI Taxonomy" id="885580"/>
    <lineage>
        <taxon>Eukaryota</taxon>
        <taxon>Metazoa</taxon>
        <taxon>Chordata</taxon>
        <taxon>Craniata</taxon>
        <taxon>Vertebrata</taxon>
        <taxon>Euteleostomi</taxon>
        <taxon>Mammalia</taxon>
        <taxon>Eutheria</taxon>
        <taxon>Euarchontoglires</taxon>
        <taxon>Glires</taxon>
        <taxon>Rodentia</taxon>
        <taxon>Hystricomorpha</taxon>
        <taxon>Bathyergidae</taxon>
        <taxon>Fukomys</taxon>
    </lineage>
</organism>
<evidence type="ECO:0000313" key="1">
    <source>
        <dbReference type="EMBL" id="KFO23952.1"/>
    </source>
</evidence>
<dbReference type="AlphaFoldDB" id="A0A091CYZ5"/>
<evidence type="ECO:0000313" key="2">
    <source>
        <dbReference type="Proteomes" id="UP000028990"/>
    </source>
</evidence>
<sequence>MNISKSEITKETPLKPSRRSLPCLAQSCAPCNSLSQSTSLLQSTENESQAPTSVTFVSANNTEQVNPEENNKETLLKCSFTDLSDFCVDRNHGRQKLQNKLGSRSQRQSELKSLEAAWRLICVNLQWKLERPDVYRPMPNDDAQRILELFREEAVMHRDEEGAVSSLIRWILILPHAGYETLISHGEKEATLGKDKDYMDESEHANYDRSRLINDFVIKGKCESKTKLSKVDNANAFDIPSGSLTTKPTMEHSVGVAA</sequence>
<gene>
    <name evidence="1" type="ORF">H920_14653</name>
</gene>
<protein>
    <submittedName>
        <fullName evidence="1">Anoctamin-3</fullName>
    </submittedName>
</protein>
<keyword evidence="2" id="KW-1185">Reference proteome</keyword>
<dbReference type="Proteomes" id="UP000028990">
    <property type="component" value="Unassembled WGS sequence"/>
</dbReference>
<name>A0A091CYZ5_FUKDA</name>
<reference evidence="1 2" key="1">
    <citation type="submission" date="2013-11" db="EMBL/GenBank/DDBJ databases">
        <title>The Damaraland mole rat (Fukomys damarensis) genome and evolution of African mole rats.</title>
        <authorList>
            <person name="Gladyshev V.N."/>
            <person name="Fang X."/>
        </authorList>
    </citation>
    <scope>NUCLEOTIDE SEQUENCE [LARGE SCALE GENOMIC DNA]</scope>
    <source>
        <tissue evidence="1">Liver</tissue>
    </source>
</reference>
<dbReference type="EMBL" id="KN123681">
    <property type="protein sequence ID" value="KFO23952.1"/>
    <property type="molecule type" value="Genomic_DNA"/>
</dbReference>